<dbReference type="GeneTree" id="ENSGT00390000006124"/>
<reference evidence="2" key="2">
    <citation type="submission" date="2025-08" db="UniProtKB">
        <authorList>
            <consortium name="Ensembl"/>
        </authorList>
    </citation>
    <scope>IDENTIFICATION</scope>
</reference>
<dbReference type="PANTHER" id="PTHR15863">
    <property type="entry name" value="MRN COMPLEX-INTERACTING PROTEIN"/>
    <property type="match status" value="1"/>
</dbReference>
<dbReference type="InterPro" id="IPR049472">
    <property type="entry name" value="MRNIP_N"/>
</dbReference>
<dbReference type="GO" id="GO:0003682">
    <property type="term" value="F:chromatin binding"/>
    <property type="evidence" value="ECO:0000318"/>
    <property type="project" value="GO_Central"/>
</dbReference>
<dbReference type="GO" id="GO:0005634">
    <property type="term" value="C:nucleus"/>
    <property type="evidence" value="ECO:0000318"/>
    <property type="project" value="GO_Central"/>
</dbReference>
<dbReference type="GeneID" id="107077718"/>
<keyword evidence="3" id="KW-1185">Reference proteome</keyword>
<dbReference type="Proteomes" id="UP000018468">
    <property type="component" value="Linkage group LG6"/>
</dbReference>
<accession>W5N0C8</accession>
<reference evidence="3" key="1">
    <citation type="submission" date="2011-12" db="EMBL/GenBank/DDBJ databases">
        <title>The Draft Genome of Lepisosteus oculatus.</title>
        <authorList>
            <consortium name="The Broad Institute Genome Assembly &amp; Analysis Group"/>
            <consortium name="Computational R&amp;D Group"/>
            <consortium name="and Sequencing Platform"/>
            <person name="Di Palma F."/>
            <person name="Alfoldi J."/>
            <person name="Johnson J."/>
            <person name="Berlin A."/>
            <person name="Gnerre S."/>
            <person name="Jaffe D."/>
            <person name="MacCallum I."/>
            <person name="Young S."/>
            <person name="Walker B.J."/>
            <person name="Lander E.S."/>
            <person name="Lindblad-Toh K."/>
        </authorList>
    </citation>
    <scope>NUCLEOTIDE SEQUENCE [LARGE SCALE GENOMIC DNA]</scope>
</reference>
<protein>
    <submittedName>
        <fullName evidence="2">MRN complex interacting protein</fullName>
    </submittedName>
</protein>
<dbReference type="CTD" id="51149"/>
<reference evidence="2" key="3">
    <citation type="submission" date="2025-09" db="UniProtKB">
        <authorList>
            <consortium name="Ensembl"/>
        </authorList>
    </citation>
    <scope>IDENTIFICATION</scope>
</reference>
<dbReference type="OrthoDB" id="5960226at2759"/>
<proteinExistence type="predicted"/>
<dbReference type="STRING" id="7918.ENSLOCP00000014087"/>
<feature type="domain" description="MRN complex-interacting protein N-terminal" evidence="1">
    <location>
        <begin position="7"/>
        <end position="109"/>
    </location>
</feature>
<dbReference type="eggNOG" id="ENOG502S8YD">
    <property type="taxonomic scope" value="Eukaryota"/>
</dbReference>
<organism evidence="2 3">
    <name type="scientific">Lepisosteus oculatus</name>
    <name type="common">Spotted gar</name>
    <dbReference type="NCBI Taxonomy" id="7918"/>
    <lineage>
        <taxon>Eukaryota</taxon>
        <taxon>Metazoa</taxon>
        <taxon>Chordata</taxon>
        <taxon>Craniata</taxon>
        <taxon>Vertebrata</taxon>
        <taxon>Euteleostomi</taxon>
        <taxon>Actinopterygii</taxon>
        <taxon>Neopterygii</taxon>
        <taxon>Holostei</taxon>
        <taxon>Semionotiformes</taxon>
        <taxon>Lepisosteidae</taxon>
        <taxon>Lepisosteus</taxon>
    </lineage>
</organism>
<dbReference type="Bgee" id="ENSLOCG00000011470">
    <property type="expression patterns" value="Expressed in ovary and 8 other cell types or tissues"/>
</dbReference>
<dbReference type="InParanoid" id="W5N0C8"/>
<evidence type="ECO:0000259" key="1">
    <source>
        <dbReference type="Pfam" id="PF15749"/>
    </source>
</evidence>
<dbReference type="Pfam" id="PF15749">
    <property type="entry name" value="MRNIP"/>
    <property type="match status" value="1"/>
</dbReference>
<dbReference type="EMBL" id="AHAT01005408">
    <property type="status" value="NOT_ANNOTATED_CDS"/>
    <property type="molecule type" value="Genomic_DNA"/>
</dbReference>
<dbReference type="AlphaFoldDB" id="W5N0C8"/>
<sequence length="409" mass="46827">MVQEFQVLRCFTCKTFQVHQVKKSNKWNCKMCGEKQSLMKIYGQGSGADCRRHVQKLNAMRGEIIQAEEDHACEQARFSEDIQSQDENLSIAVEPNVEAEKEASCWSNYLQDSTEESREETTRSEEDNLYTDSSCFNVQNVINKTSRKRKKSWDSANTPTKEFTNHVFYEGVWKKCSDQEKNEKPMMDERRSLTLINRNSKLLESSTTGSPGASAAKRVSTAIKASSNPGYNAKHSELKALKWDKYLSFPSEDKKEKRDFQGQREREITVTTDARLEGDIFSIVKSIADDSYEDRRCYKVQEVHCENKTHQISTVQNQCLFPETVPETVTSSIMYQNATEIRTLSAKTGDWHSNFELNLESSDCASESQLCQDPLFPSSTINGKINPARKQYSSMSSLFQTDEDFDDFL</sequence>
<dbReference type="InterPro" id="IPR032739">
    <property type="entry name" value="MRNIP"/>
</dbReference>
<dbReference type="KEGG" id="loc:107077718"/>
<dbReference type="PANTHER" id="PTHR15863:SF2">
    <property type="entry name" value="MRN COMPLEX-INTERACTING PROTEIN"/>
    <property type="match status" value="1"/>
</dbReference>
<evidence type="ECO:0000313" key="3">
    <source>
        <dbReference type="Proteomes" id="UP000018468"/>
    </source>
</evidence>
<dbReference type="HOGENOM" id="CLU_672597_0_0_1"/>
<dbReference type="Ensembl" id="ENSLOCT00000014116.1">
    <property type="protein sequence ID" value="ENSLOCP00000014087.1"/>
    <property type="gene ID" value="ENSLOCG00000011470.1"/>
</dbReference>
<dbReference type="GO" id="GO:0007095">
    <property type="term" value="P:mitotic G2 DNA damage checkpoint signaling"/>
    <property type="evidence" value="ECO:0000318"/>
    <property type="project" value="GO_Central"/>
</dbReference>
<name>W5N0C8_LEPOC</name>
<evidence type="ECO:0000313" key="2">
    <source>
        <dbReference type="Ensembl" id="ENSLOCP00000014087.1"/>
    </source>
</evidence>